<comment type="similarity">
    <text evidence="1 2">Belongs to the metallophosphoesterase superfamily. YfcE family.</text>
</comment>
<protein>
    <recommendedName>
        <fullName evidence="2">Phosphoesterase</fullName>
        <ecNumber evidence="2">3.1.4.-</ecNumber>
    </recommendedName>
</protein>
<sequence length="163" mass="18054">MRIGIVSDTHGYYHPELDDVFADVDLILHAGDVGPVEVVDRLEQMAPVVGVYGNVDGPPVRGRFKEHVRIRVEGVRLWMTHIGGRPGRWAKGIGPALRADPPDLFVCGHSHILRIERVPTLRRMLYLNPGAAGRQGFHQVKTCVRLTIEDGAMSGAEVIHLEE</sequence>
<accession>A0ABU3BPA7</accession>
<organism evidence="4 5">
    <name type="scientific">Rubrivirga litoralis</name>
    <dbReference type="NCBI Taxonomy" id="3075598"/>
    <lineage>
        <taxon>Bacteria</taxon>
        <taxon>Pseudomonadati</taxon>
        <taxon>Rhodothermota</taxon>
        <taxon>Rhodothermia</taxon>
        <taxon>Rhodothermales</taxon>
        <taxon>Rubricoccaceae</taxon>
        <taxon>Rubrivirga</taxon>
    </lineage>
</organism>
<dbReference type="EC" id="3.1.4.-" evidence="2"/>
<evidence type="ECO:0000256" key="2">
    <source>
        <dbReference type="RuleBase" id="RU362039"/>
    </source>
</evidence>
<dbReference type="Proteomes" id="UP001267426">
    <property type="component" value="Unassembled WGS sequence"/>
</dbReference>
<dbReference type="NCBIfam" id="TIGR00040">
    <property type="entry name" value="yfcE"/>
    <property type="match status" value="1"/>
</dbReference>
<gene>
    <name evidence="4" type="ORF">RM540_05130</name>
</gene>
<dbReference type="Pfam" id="PF12850">
    <property type="entry name" value="Metallophos_2"/>
    <property type="match status" value="1"/>
</dbReference>
<comment type="caution">
    <text evidence="4">The sequence shown here is derived from an EMBL/GenBank/DDBJ whole genome shotgun (WGS) entry which is preliminary data.</text>
</comment>
<dbReference type="Gene3D" id="3.60.21.10">
    <property type="match status" value="1"/>
</dbReference>
<dbReference type="InterPro" id="IPR000979">
    <property type="entry name" value="Phosphodiesterase_MJ0936/Vps29"/>
</dbReference>
<evidence type="ECO:0000256" key="1">
    <source>
        <dbReference type="ARBA" id="ARBA00008950"/>
    </source>
</evidence>
<comment type="cofactor">
    <cofactor evidence="2">
        <name>a divalent metal cation</name>
        <dbReference type="ChEBI" id="CHEBI:60240"/>
    </cofactor>
</comment>
<dbReference type="InterPro" id="IPR024654">
    <property type="entry name" value="Calcineurin-like_PHP_lpxH"/>
</dbReference>
<dbReference type="SUPFAM" id="SSF56300">
    <property type="entry name" value="Metallo-dependent phosphatases"/>
    <property type="match status" value="1"/>
</dbReference>
<dbReference type="InterPro" id="IPR029052">
    <property type="entry name" value="Metallo-depent_PP-like"/>
</dbReference>
<evidence type="ECO:0000313" key="4">
    <source>
        <dbReference type="EMBL" id="MDT0631127.1"/>
    </source>
</evidence>
<evidence type="ECO:0000313" key="5">
    <source>
        <dbReference type="Proteomes" id="UP001267426"/>
    </source>
</evidence>
<dbReference type="RefSeq" id="WP_311662469.1">
    <property type="nucleotide sequence ID" value="NZ_JAVRHT010000008.1"/>
</dbReference>
<keyword evidence="2" id="KW-0479">Metal-binding</keyword>
<proteinExistence type="inferred from homology"/>
<reference evidence="4 5" key="1">
    <citation type="submission" date="2023-09" db="EMBL/GenBank/DDBJ databases">
        <authorList>
            <person name="Rey-Velasco X."/>
        </authorList>
    </citation>
    <scope>NUCLEOTIDE SEQUENCE [LARGE SCALE GENOMIC DNA]</scope>
    <source>
        <strain evidence="4 5">F394</strain>
    </source>
</reference>
<name>A0ABU3BPA7_9BACT</name>
<dbReference type="EMBL" id="JAVRHT010000008">
    <property type="protein sequence ID" value="MDT0631127.1"/>
    <property type="molecule type" value="Genomic_DNA"/>
</dbReference>
<feature type="domain" description="Calcineurin-like phosphoesterase" evidence="3">
    <location>
        <begin position="1"/>
        <end position="150"/>
    </location>
</feature>
<keyword evidence="5" id="KW-1185">Reference proteome</keyword>
<evidence type="ECO:0000259" key="3">
    <source>
        <dbReference type="Pfam" id="PF12850"/>
    </source>
</evidence>